<dbReference type="Proteomes" id="UP000837857">
    <property type="component" value="Chromosome 30"/>
</dbReference>
<proteinExistence type="predicted"/>
<gene>
    <name evidence="1" type="ORF">IPOD504_LOCUS13090</name>
</gene>
<evidence type="ECO:0000313" key="1">
    <source>
        <dbReference type="EMBL" id="CAH2065215.1"/>
    </source>
</evidence>
<protein>
    <submittedName>
        <fullName evidence="1">Uncharacterized protein</fullName>
    </submittedName>
</protein>
<feature type="non-terminal residue" evidence="1">
    <location>
        <position position="1"/>
    </location>
</feature>
<keyword evidence="2" id="KW-1185">Reference proteome</keyword>
<reference evidence="1" key="1">
    <citation type="submission" date="2022-03" db="EMBL/GenBank/DDBJ databases">
        <authorList>
            <person name="Martin H S."/>
        </authorList>
    </citation>
    <scope>NUCLEOTIDE SEQUENCE</scope>
</reference>
<dbReference type="EMBL" id="OW152842">
    <property type="protein sequence ID" value="CAH2065215.1"/>
    <property type="molecule type" value="Genomic_DNA"/>
</dbReference>
<sequence>MRGIAWYVLIQLEEPLYLEWEIPTHTQHCSVFLYRGGAYSCNYDLPVVCRVRRNIIIWAQCSDQACHGVPSGFRVTVQELHSVHNICRRSEATAGSAVRETPRVNVARVSDPPKVDQFGILDGPLIPIPTDAKSFAENLLGVTTIPSGGLPIAACAIDASSQYFQFRGPPFIASFVFLNAGVKQNFHCFHKYFPVLLYSIGSSLQIETVHTGVHQ</sequence>
<evidence type="ECO:0000313" key="2">
    <source>
        <dbReference type="Proteomes" id="UP000837857"/>
    </source>
</evidence>
<accession>A0ABN8IVS6</accession>
<name>A0ABN8IVS6_9NEOP</name>
<organism evidence="1 2">
    <name type="scientific">Iphiclides podalirius</name>
    <name type="common">scarce swallowtail</name>
    <dbReference type="NCBI Taxonomy" id="110791"/>
    <lineage>
        <taxon>Eukaryota</taxon>
        <taxon>Metazoa</taxon>
        <taxon>Ecdysozoa</taxon>
        <taxon>Arthropoda</taxon>
        <taxon>Hexapoda</taxon>
        <taxon>Insecta</taxon>
        <taxon>Pterygota</taxon>
        <taxon>Neoptera</taxon>
        <taxon>Endopterygota</taxon>
        <taxon>Lepidoptera</taxon>
        <taxon>Glossata</taxon>
        <taxon>Ditrysia</taxon>
        <taxon>Papilionoidea</taxon>
        <taxon>Papilionidae</taxon>
        <taxon>Papilioninae</taxon>
        <taxon>Iphiclides</taxon>
    </lineage>
</organism>